<sequence>MGRQIIQWEMPLLPRPRDSRNPIDQTPACTLGDLMFGMPTSQSDVIPYLLPSNPWARAWTFPDFMTLFQRNDLAVNVMKTFPMPSQFAPKATSGVYLRCIQKFPGAFDVVKSTYSPACACDEHLVFTSCEPEVHAEVRIHLAPTNSTTKPVGCVKTKWMELHQSRAIRHMLCPVTGRHCILTANNEIVVLDFLEDPTAE</sequence>
<dbReference type="AlphaFoldDB" id="A0A9P6EA96"/>
<name>A0A9P6EA96_9AGAR</name>
<accession>A0A9P6EA96</accession>
<organism evidence="1 2">
    <name type="scientific">Crepidotus variabilis</name>
    <dbReference type="NCBI Taxonomy" id="179855"/>
    <lineage>
        <taxon>Eukaryota</taxon>
        <taxon>Fungi</taxon>
        <taxon>Dikarya</taxon>
        <taxon>Basidiomycota</taxon>
        <taxon>Agaricomycotina</taxon>
        <taxon>Agaricomycetes</taxon>
        <taxon>Agaricomycetidae</taxon>
        <taxon>Agaricales</taxon>
        <taxon>Agaricineae</taxon>
        <taxon>Crepidotaceae</taxon>
        <taxon>Crepidotus</taxon>
    </lineage>
</organism>
<dbReference type="EMBL" id="MU157881">
    <property type="protein sequence ID" value="KAF9525656.1"/>
    <property type="molecule type" value="Genomic_DNA"/>
</dbReference>
<gene>
    <name evidence="1" type="ORF">CPB83DRAFT_520227</name>
</gene>
<keyword evidence="2" id="KW-1185">Reference proteome</keyword>
<evidence type="ECO:0000313" key="2">
    <source>
        <dbReference type="Proteomes" id="UP000807306"/>
    </source>
</evidence>
<comment type="caution">
    <text evidence="1">The sequence shown here is derived from an EMBL/GenBank/DDBJ whole genome shotgun (WGS) entry which is preliminary data.</text>
</comment>
<dbReference type="Proteomes" id="UP000807306">
    <property type="component" value="Unassembled WGS sequence"/>
</dbReference>
<protein>
    <submittedName>
        <fullName evidence="1">Uncharacterized protein</fullName>
    </submittedName>
</protein>
<reference evidence="1" key="1">
    <citation type="submission" date="2020-11" db="EMBL/GenBank/DDBJ databases">
        <authorList>
            <consortium name="DOE Joint Genome Institute"/>
            <person name="Ahrendt S."/>
            <person name="Riley R."/>
            <person name="Andreopoulos W."/>
            <person name="Labutti K."/>
            <person name="Pangilinan J."/>
            <person name="Ruiz-Duenas F.J."/>
            <person name="Barrasa J.M."/>
            <person name="Sanchez-Garcia M."/>
            <person name="Camarero S."/>
            <person name="Miyauchi S."/>
            <person name="Serrano A."/>
            <person name="Linde D."/>
            <person name="Babiker R."/>
            <person name="Drula E."/>
            <person name="Ayuso-Fernandez I."/>
            <person name="Pacheco R."/>
            <person name="Padilla G."/>
            <person name="Ferreira P."/>
            <person name="Barriuso J."/>
            <person name="Kellner H."/>
            <person name="Castanera R."/>
            <person name="Alfaro M."/>
            <person name="Ramirez L."/>
            <person name="Pisabarro A.G."/>
            <person name="Kuo A."/>
            <person name="Tritt A."/>
            <person name="Lipzen A."/>
            <person name="He G."/>
            <person name="Yan M."/>
            <person name="Ng V."/>
            <person name="Cullen D."/>
            <person name="Martin F."/>
            <person name="Rosso M.-N."/>
            <person name="Henrissat B."/>
            <person name="Hibbett D."/>
            <person name="Martinez A.T."/>
            <person name="Grigoriev I.V."/>
        </authorList>
    </citation>
    <scope>NUCLEOTIDE SEQUENCE</scope>
    <source>
        <strain evidence="1">CBS 506.95</strain>
    </source>
</reference>
<proteinExistence type="predicted"/>
<evidence type="ECO:0000313" key="1">
    <source>
        <dbReference type="EMBL" id="KAF9525656.1"/>
    </source>
</evidence>